<organism evidence="1 2">
    <name type="scientific">Paraburkholderia hospita</name>
    <dbReference type="NCBI Taxonomy" id="169430"/>
    <lineage>
        <taxon>Bacteria</taxon>
        <taxon>Pseudomonadati</taxon>
        <taxon>Pseudomonadota</taxon>
        <taxon>Betaproteobacteria</taxon>
        <taxon>Burkholderiales</taxon>
        <taxon>Burkholderiaceae</taxon>
        <taxon>Paraburkholderia</taxon>
    </lineage>
</organism>
<gene>
    <name evidence="1" type="ORF">C2L64_00785</name>
</gene>
<sequence length="67" mass="7549">MRECFEGFEGLDAVGLDAHLFAPMRDTESPAPLQVRLLIQHRVSFACEFRSHARIRYAAFHVADASS</sequence>
<accession>A0AAN1J5E6</accession>
<proteinExistence type="predicted"/>
<evidence type="ECO:0000313" key="2">
    <source>
        <dbReference type="Proteomes" id="UP000236649"/>
    </source>
</evidence>
<dbReference type="Proteomes" id="UP000236649">
    <property type="component" value="Chromosome 1"/>
</dbReference>
<evidence type="ECO:0000313" key="1">
    <source>
        <dbReference type="EMBL" id="AUT67038.1"/>
    </source>
</evidence>
<dbReference type="AlphaFoldDB" id="A0AAN1J5E6"/>
<name>A0AAN1J5E6_9BURK</name>
<protein>
    <submittedName>
        <fullName evidence="1">Uncharacterized protein</fullName>
    </submittedName>
</protein>
<dbReference type="KEGG" id="phs:C2L64_00785"/>
<dbReference type="EMBL" id="CP026105">
    <property type="protein sequence ID" value="AUT67038.1"/>
    <property type="molecule type" value="Genomic_DNA"/>
</dbReference>
<reference evidence="1 2" key="1">
    <citation type="submission" date="2018-01" db="EMBL/GenBank/DDBJ databases">
        <title>Species boundaries and ecological features among Paraburkholderia terrae DSMZ17804T, P. hospita DSMZ17164T and P. caribensis DSMZ13236T.</title>
        <authorList>
            <person name="Pratama A.A."/>
        </authorList>
    </citation>
    <scope>NUCLEOTIDE SEQUENCE [LARGE SCALE GENOMIC DNA]</scope>
    <source>
        <strain evidence="1 2">DSM 17164</strain>
    </source>
</reference>